<dbReference type="OrthoDB" id="2157530at2759"/>
<accession>A0A6A6YHD2</accession>
<evidence type="ECO:0000313" key="3">
    <source>
        <dbReference type="RefSeq" id="XP_033574271.1"/>
    </source>
</evidence>
<dbReference type="GeneID" id="54461390"/>
<reference evidence="3" key="2">
    <citation type="submission" date="2020-04" db="EMBL/GenBank/DDBJ databases">
        <authorList>
            <consortium name="NCBI Genome Project"/>
        </authorList>
    </citation>
    <scope>NUCLEOTIDE SEQUENCE</scope>
    <source>
        <strain evidence="3">CBS 304.34</strain>
    </source>
</reference>
<organism evidence="1">
    <name type="scientific">Mytilinidion resinicola</name>
    <dbReference type="NCBI Taxonomy" id="574789"/>
    <lineage>
        <taxon>Eukaryota</taxon>
        <taxon>Fungi</taxon>
        <taxon>Dikarya</taxon>
        <taxon>Ascomycota</taxon>
        <taxon>Pezizomycotina</taxon>
        <taxon>Dothideomycetes</taxon>
        <taxon>Pleosporomycetidae</taxon>
        <taxon>Mytilinidiales</taxon>
        <taxon>Mytilinidiaceae</taxon>
        <taxon>Mytilinidion</taxon>
    </lineage>
</organism>
<dbReference type="AlphaFoldDB" id="A0A6A6YHD2"/>
<gene>
    <name evidence="1 3" type="ORF">BDZ99DRAFT_465216</name>
</gene>
<dbReference type="EMBL" id="MU003705">
    <property type="protein sequence ID" value="KAF2807307.1"/>
    <property type="molecule type" value="Genomic_DNA"/>
</dbReference>
<evidence type="ECO:0000313" key="1">
    <source>
        <dbReference type="EMBL" id="KAF2807307.1"/>
    </source>
</evidence>
<keyword evidence="2" id="KW-1185">Reference proteome</keyword>
<reference evidence="1 3" key="1">
    <citation type="journal article" date="2020" name="Stud. Mycol.">
        <title>101 Dothideomycetes genomes: a test case for predicting lifestyles and emergence of pathogens.</title>
        <authorList>
            <person name="Haridas S."/>
            <person name="Albert R."/>
            <person name="Binder M."/>
            <person name="Bloem J."/>
            <person name="Labutti K."/>
            <person name="Salamov A."/>
            <person name="Andreopoulos B."/>
            <person name="Baker S."/>
            <person name="Barry K."/>
            <person name="Bills G."/>
            <person name="Bluhm B."/>
            <person name="Cannon C."/>
            <person name="Castanera R."/>
            <person name="Culley D."/>
            <person name="Daum C."/>
            <person name="Ezra D."/>
            <person name="Gonzalez J."/>
            <person name="Henrissat B."/>
            <person name="Kuo A."/>
            <person name="Liang C."/>
            <person name="Lipzen A."/>
            <person name="Lutzoni F."/>
            <person name="Magnuson J."/>
            <person name="Mondo S."/>
            <person name="Nolan M."/>
            <person name="Ohm R."/>
            <person name="Pangilinan J."/>
            <person name="Park H.-J."/>
            <person name="Ramirez L."/>
            <person name="Alfaro M."/>
            <person name="Sun H."/>
            <person name="Tritt A."/>
            <person name="Yoshinaga Y."/>
            <person name="Zwiers L.-H."/>
            <person name="Turgeon B."/>
            <person name="Goodwin S."/>
            <person name="Spatafora J."/>
            <person name="Crous P."/>
            <person name="Grigoriev I."/>
        </authorList>
    </citation>
    <scope>NUCLEOTIDE SEQUENCE</scope>
    <source>
        <strain evidence="1 3">CBS 304.34</strain>
    </source>
</reference>
<evidence type="ECO:0000313" key="2">
    <source>
        <dbReference type="Proteomes" id="UP000504636"/>
    </source>
</evidence>
<protein>
    <recommendedName>
        <fullName evidence="4">Heterokaryon incompatibility domain-containing protein</fullName>
    </recommendedName>
</protein>
<name>A0A6A6YHD2_9PEZI</name>
<reference evidence="3" key="3">
    <citation type="submission" date="2025-04" db="UniProtKB">
        <authorList>
            <consortium name="RefSeq"/>
        </authorList>
    </citation>
    <scope>IDENTIFICATION</scope>
    <source>
        <strain evidence="3">CBS 304.34</strain>
    </source>
</reference>
<evidence type="ECO:0008006" key="4">
    <source>
        <dbReference type="Google" id="ProtNLM"/>
    </source>
</evidence>
<proteinExistence type="predicted"/>
<sequence length="70" mass="8176">MGRFVSLSESEYFSRTWIIQEVGLARRPIAHWGQATINFHKIGITAMIALQYFWSKLNSQEFLESIRQVS</sequence>
<dbReference type="Proteomes" id="UP000504636">
    <property type="component" value="Unplaced"/>
</dbReference>
<dbReference type="RefSeq" id="XP_033574271.1">
    <property type="nucleotide sequence ID" value="XM_033720497.1"/>
</dbReference>